<dbReference type="EMBL" id="VSWC01000157">
    <property type="protein sequence ID" value="KAA1074540.1"/>
    <property type="molecule type" value="Genomic_DNA"/>
</dbReference>
<evidence type="ECO:0000313" key="2">
    <source>
        <dbReference type="Proteomes" id="UP000324748"/>
    </source>
</evidence>
<sequence length="92" mass="10285">MDWKLGCRIVASDWPPSGKAARAQSLFCDSEAERHRPFSLPHGRRREEERPCFPRDALKAAPPTAYLGWSVFAHSQLASPRATVSLPPKETV</sequence>
<evidence type="ECO:0000313" key="1">
    <source>
        <dbReference type="EMBL" id="KAA1074540.1"/>
    </source>
</evidence>
<name>A0A5B0MF76_PUCGR</name>
<accession>A0A5B0MF76</accession>
<reference evidence="1 2" key="1">
    <citation type="submission" date="2019-05" db="EMBL/GenBank/DDBJ databases">
        <title>Emergence of the Ug99 lineage of the wheat stem rust pathogen through somatic hybridization.</title>
        <authorList>
            <person name="Li F."/>
            <person name="Upadhyaya N.M."/>
            <person name="Sperschneider J."/>
            <person name="Matny O."/>
            <person name="Nguyen-Phuc H."/>
            <person name="Mago R."/>
            <person name="Raley C."/>
            <person name="Miller M.E."/>
            <person name="Silverstein K.A.T."/>
            <person name="Henningsen E."/>
            <person name="Hirsch C.D."/>
            <person name="Visser B."/>
            <person name="Pretorius Z.A."/>
            <person name="Steffenson B.J."/>
            <person name="Schwessinger B."/>
            <person name="Dodds P.N."/>
            <person name="Figueroa M."/>
        </authorList>
    </citation>
    <scope>NUCLEOTIDE SEQUENCE [LARGE SCALE GENOMIC DNA]</scope>
    <source>
        <strain evidence="1">21-0</strain>
    </source>
</reference>
<dbReference type="AlphaFoldDB" id="A0A5B0MF76"/>
<protein>
    <submittedName>
        <fullName evidence="1">Uncharacterized protein</fullName>
    </submittedName>
</protein>
<dbReference type="Proteomes" id="UP000324748">
    <property type="component" value="Unassembled WGS sequence"/>
</dbReference>
<proteinExistence type="predicted"/>
<comment type="caution">
    <text evidence="1">The sequence shown here is derived from an EMBL/GenBank/DDBJ whole genome shotgun (WGS) entry which is preliminary data.</text>
</comment>
<organism evidence="1 2">
    <name type="scientific">Puccinia graminis f. sp. tritici</name>
    <dbReference type="NCBI Taxonomy" id="56615"/>
    <lineage>
        <taxon>Eukaryota</taxon>
        <taxon>Fungi</taxon>
        <taxon>Dikarya</taxon>
        <taxon>Basidiomycota</taxon>
        <taxon>Pucciniomycotina</taxon>
        <taxon>Pucciniomycetes</taxon>
        <taxon>Pucciniales</taxon>
        <taxon>Pucciniaceae</taxon>
        <taxon>Puccinia</taxon>
    </lineage>
</organism>
<gene>
    <name evidence="1" type="ORF">PGT21_009344</name>
</gene>
<keyword evidence="2" id="KW-1185">Reference proteome</keyword>